<keyword evidence="4" id="KW-0843">Virulence</keyword>
<dbReference type="GO" id="GO:0005576">
    <property type="term" value="C:extracellular region"/>
    <property type="evidence" value="ECO:0007669"/>
    <property type="project" value="UniProtKB-SubCell"/>
</dbReference>
<feature type="domain" description="Insecticide toxin TcdB middle/N-terminal" evidence="6">
    <location>
        <begin position="618"/>
        <end position="750"/>
    </location>
</feature>
<proteinExistence type="predicted"/>
<organism evidence="7 8">
    <name type="scientific">Pseudobacteriovorax antillogorgiicola</name>
    <dbReference type="NCBI Taxonomy" id="1513793"/>
    <lineage>
        <taxon>Bacteria</taxon>
        <taxon>Pseudomonadati</taxon>
        <taxon>Bdellovibrionota</taxon>
        <taxon>Oligoflexia</taxon>
        <taxon>Oligoflexales</taxon>
        <taxon>Pseudobacteriovoracaceae</taxon>
        <taxon>Pseudobacteriovorax</taxon>
    </lineage>
</organism>
<evidence type="ECO:0000256" key="5">
    <source>
        <dbReference type="SAM" id="SignalP"/>
    </source>
</evidence>
<feature type="chain" id="PRO_5013187277" evidence="5">
    <location>
        <begin position="20"/>
        <end position="1941"/>
    </location>
</feature>
<evidence type="ECO:0000256" key="1">
    <source>
        <dbReference type="ARBA" id="ARBA00004613"/>
    </source>
</evidence>
<dbReference type="InterPro" id="IPR013517">
    <property type="entry name" value="FG-GAP"/>
</dbReference>
<evidence type="ECO:0000313" key="7">
    <source>
        <dbReference type="EMBL" id="SMF38481.1"/>
    </source>
</evidence>
<reference evidence="8" key="1">
    <citation type="submission" date="2017-04" db="EMBL/GenBank/DDBJ databases">
        <authorList>
            <person name="Varghese N."/>
            <person name="Submissions S."/>
        </authorList>
    </citation>
    <scope>NUCLEOTIDE SEQUENCE [LARGE SCALE GENOMIC DNA]</scope>
    <source>
        <strain evidence="8">RKEM611</strain>
    </source>
</reference>
<keyword evidence="3 5" id="KW-0732">Signal</keyword>
<dbReference type="EMBL" id="FWZT01000011">
    <property type="protein sequence ID" value="SMF38481.1"/>
    <property type="molecule type" value="Genomic_DNA"/>
</dbReference>
<sequence>MRSCSLLILLLLSTSVVEASPYAFEQDPSGLDPTKVSLPEKNGTLLSFDGKSKVNGFTGNLSYTIPVDYPKWRDLWKLPSISYSSQGGNGILGQGFSMGFPRLFRTTQYGVPNENSSIHSSLDGELSLQSDGNLLPRINRSWHRYEKHGDGYRLDLGKKKLYFGQSSATRLGNGKFISEWLLDWVEDSYGNRLVFSYEHLVDDRYSILKNIFFVNQDGSTIYASNFEYEERGDKWTNNRKGYAQKISMRLTSITQYWNQSKIGLTALKEQLKNQDFKNLVRINQLALGYEEQGISSRSLLTSFQKLGNSDSDTTPITKLSYSSSPLSDVEGINLDSKNLNSTDIPNRSSLTRTNASFVDFNGDGLTDILAFKPKDNKWFVWINKGKGSFNEPVDLGFHAFTLQAKVHTFGDFNGDRRIDFLYNSQTILNKTQDGLWGPPAIKPKGLPASIPMSSNVAAWVDFNGDSKIDYIFYNSTGFLVYLNDSQNSDIKFKPGYVVKDPQDLKIYHSRRSSDLRWLDFNGDGLADLSLFQYAPNKQQIAFQENQGDGHFGPVRILSYKGNAMLNVSRYGDINGDGLTDLIFYDGIVNLKILINDGQGGFSSRLIRLGSEFRNHPITMLDLGDINGNGSTDLIFAVNSKAAGIYYFDPYQNQKHQAPFLLEKVEDELGQRSEFTYESSRNLVSVENQADQIPVTHQLLKKQERYAPTYKFDKGYKINIVESVDYRYKDGYFDYERNEFYGYQTVSSNQAHQLNSNGLASKGVKTDWHFYTKENKGLLKGLIKDLKRYDIESNLLFEEVNNRYETLATGNNSWHSYTSEKVTKSQEQVGGIKTRKVATSLTLSSELIPSSQTTSHFDVNGNLYRKVHTQFVTSHPLRLINIPKSFELVDPKDNGTVLRKRLSWNDDGDLEAVYRGPASAEIFNKSLEYDNFGNVTQVMNSLGYQTTISYEHGYDFLPSEVAKQVSLEDPSRFLTEEYRYAMDKGAKVSLHYGQNHRPEQAVISEYKWDGLSRLQSITMPGQNEPSTWFTYTWGSEGKPSSFSQFTTAAREPSTTLADGLMRTIGTVSPSNNGGWLLSGLQEFGLHGKPSRQSMPISISNLNSPLLAQPTARMTTREYDYLKRLVQVTHSDGGLESWQYFTNGTQHINQEEELRRTVTDHFGRTCLVEDIYDRSLITLLSQELQTSACSGSEFQENSGVSQLLLSHNLQDQISELVNAGQPARTYFYDRLGRNTEILAGGLGTITMAYNEEDQLTERVTSSVSGKVLEAVYLAYDGLGRELSRDGALGDSKGVLGPKSRLFTFSYDDPNAKFGLGRLSTLKIKDDIFDYDYDVFGNVERETFLSSAGNQINTSFEYDEHQRLTKVIYPDNSEVRYIFDERNGHTKEATGSLLAETAYDDLDRLASLSFKRQDLSMPFSQIYSYDEKDRVRSHTGSFGTAELFTHQFNSYDKLDRILEVSGANPYYQSFQKSYRYDSRGQISNYQLAGSRLDQGMKAIDADYSYDPTGDITKILGKNLERKYVGEALDTISLGNQVWSFGDFGRLSHSQQHQDINWNSLGQISTIKMVDGSSSSYGYKPDLKRLFQETESVDGRSKTYFVNDFVKYKESEGAFEFFYKFDDKIVAQQTDKFSYNVSDNVSSQWLLIDAENGQINHFNEKTPFGGLVAEVNEERSPTYLFAGGINDRNFGLDQMRARYYSPELGRFISPDPLYLEQPERCISSPLSCNLYTYAGNNPLKYIDPSGLDMVKAAEYFSKGIGSLFQYKTTRIVTQVSGSTGFASGGMGKAISPDGSSARFSTEAQAGGGIQYAGEAVVGWDPNKGKMSPYFRGGGGVGSIELPVVSAKVKALAGLEFQKDKFSPYASLTAAGKLGPIKSDVRVFANTGGATVRLRNQTGAGPVTAGTETHFKLDLSNEATANFSDNMNSAAGEVLNSVADIIFGGE</sequence>
<keyword evidence="8" id="KW-1185">Reference proteome</keyword>
<dbReference type="SUPFAM" id="SSF69318">
    <property type="entry name" value="Integrin alpha N-terminal domain"/>
    <property type="match status" value="1"/>
</dbReference>
<dbReference type="Pfam" id="PF12256">
    <property type="entry name" value="TcdB_toxin_midN"/>
    <property type="match status" value="1"/>
</dbReference>
<comment type="subcellular location">
    <subcellularLocation>
        <location evidence="1">Secreted</location>
    </subcellularLocation>
</comment>
<dbReference type="InterPro" id="IPR028994">
    <property type="entry name" value="Integrin_alpha_N"/>
</dbReference>
<dbReference type="GO" id="GO:0005737">
    <property type="term" value="C:cytoplasm"/>
    <property type="evidence" value="ECO:0007669"/>
    <property type="project" value="InterPro"/>
</dbReference>
<feature type="signal peptide" evidence="5">
    <location>
        <begin position="1"/>
        <end position="19"/>
    </location>
</feature>
<accession>A0A1Y6BZW1</accession>
<protein>
    <submittedName>
        <fullName evidence="7">RHS repeat-associated core domain-containing protein</fullName>
    </submittedName>
</protein>
<evidence type="ECO:0000256" key="4">
    <source>
        <dbReference type="ARBA" id="ARBA00023026"/>
    </source>
</evidence>
<dbReference type="OrthoDB" id="5298493at2"/>
<dbReference type="InterPro" id="IPR022385">
    <property type="entry name" value="Rhs_assc_core"/>
</dbReference>
<dbReference type="Pfam" id="PF13517">
    <property type="entry name" value="FG-GAP_3"/>
    <property type="match status" value="2"/>
</dbReference>
<evidence type="ECO:0000256" key="2">
    <source>
        <dbReference type="ARBA" id="ARBA00022525"/>
    </source>
</evidence>
<dbReference type="Pfam" id="PF03534">
    <property type="entry name" value="SpvB"/>
    <property type="match status" value="1"/>
</dbReference>
<dbReference type="STRING" id="1513793.SAMN06296036_111164"/>
<dbReference type="Gene3D" id="2.40.128.340">
    <property type="match status" value="1"/>
</dbReference>
<evidence type="ECO:0000259" key="6">
    <source>
        <dbReference type="Pfam" id="PF12256"/>
    </source>
</evidence>
<evidence type="ECO:0000313" key="8">
    <source>
        <dbReference type="Proteomes" id="UP000192907"/>
    </source>
</evidence>
<dbReference type="NCBIfam" id="TIGR03696">
    <property type="entry name" value="Rhs_assc_core"/>
    <property type="match status" value="1"/>
</dbReference>
<dbReference type="Gene3D" id="2.180.10.10">
    <property type="entry name" value="RHS repeat-associated core"/>
    <property type="match status" value="2"/>
</dbReference>
<dbReference type="InterPro" id="IPR022045">
    <property type="entry name" value="TcdB_toxin_mid/N"/>
</dbReference>
<dbReference type="PANTHER" id="PTHR32305">
    <property type="match status" value="1"/>
</dbReference>
<dbReference type="InterPro" id="IPR050708">
    <property type="entry name" value="T6SS_VgrG/RHS"/>
</dbReference>
<keyword evidence="2" id="KW-0964">Secreted</keyword>
<evidence type="ECO:0000256" key="3">
    <source>
        <dbReference type="ARBA" id="ARBA00022729"/>
    </source>
</evidence>
<dbReference type="PANTHER" id="PTHR32305:SF15">
    <property type="entry name" value="PROTEIN RHSA-RELATED"/>
    <property type="match status" value="1"/>
</dbReference>
<gene>
    <name evidence="7" type="ORF">SAMN06296036_111164</name>
</gene>
<dbReference type="Gene3D" id="2.130.10.130">
    <property type="entry name" value="Integrin alpha, N-terminal"/>
    <property type="match status" value="1"/>
</dbReference>
<dbReference type="InterPro" id="IPR003284">
    <property type="entry name" value="Sal_SpvB"/>
</dbReference>
<dbReference type="Proteomes" id="UP000192907">
    <property type="component" value="Unassembled WGS sequence"/>
</dbReference>
<name>A0A1Y6BZW1_9BACT</name>